<sequence length="980" mass="110383">MVKETTYYDVLGVKPNATQEELKKAYRKLALKYHPDKNPNEGEKFKQICQAYEVLSDAKKRELYDKGGEQAIKEGGAGGGFGSPMDIFDMFFRGGGRMQRERRGRNVVHQLTVTLDLYNGAARKLALQKNVICDKCEGRGGKKGAVECCPNCRGTGMQIRIHQIVPGMVQQIQSVCMECQGHGERISPKYRCKSCNGRKIVREKKILEVHIDKGMKDGQKITFHGEGDQEPGLEPGDIIIVLDQKDHAVFTRRGEDLFMCQIVKHGDIKCVLNEGMPIYHRPYEKGCLIIEFKVNFPENGFLSPDKLSLLEKLLPERKEVEETDEMDQLFPLSHVSALAETHDNLSSSKTYFVHFVIMGVDQCAVSVQNLDVMETPISRHTEPGHLFLCAAPQLVFLLARDGRVDKESPKDDYTLHGPIFIQEPSHVMFPLDSEEKKVKLSCEVKGNPKPHIRWKLNGTDVDIGMDFRYSVVEGSLLINNPNKTQDAGMYQCIATNSFGTIVSREAKLQFAYLENFKPRTRSTVSVRQGQGMVLLCGPPAHSGVFRHLEKKYLELVKSKTRQHYACTQVKLTFTDKRIDGSVLSKELSYAWIFNEYPSYQDNRRFVSQETGNLYIAKVEKSDVGNYTCVVTNTVTNQKVLGPPTPLILRNDGVMGEYEPKIEVQFPEMVPTAKGTTVKLECFALGNPVPTIIWRRADGKPIATKARRHKSNGILEIPNFQQEDAGLYECVAENSRGKNVAKGQLTFYAQPNWSQKINDIHVAIEENVFWECKANGRPKPTYRWLKNGEPLLTRDRIHIEQGTLNITIVNLSDAGMYQCVAENKHGVIFSSAELSVIAVGPDFSRTLLKRVTLVKVGGEVVIECKPKASPKPVYTWKKGRDVLKENERITISEDGSLRIINVTKSDAGSYTCIATNHFGTASSTGNLVVKEINYALCLVGIHPISLDFFSSQNSWQKFLSFSLEFLFQQYRQSQVSVYLEF</sequence>
<organism evidence="1 2">
    <name type="scientific">Ovis ammon polii x Ovis aries</name>
    <dbReference type="NCBI Taxonomy" id="2918886"/>
    <lineage>
        <taxon>Eukaryota</taxon>
        <taxon>Metazoa</taxon>
        <taxon>Chordata</taxon>
        <taxon>Craniata</taxon>
        <taxon>Vertebrata</taxon>
        <taxon>Euteleostomi</taxon>
        <taxon>Mammalia</taxon>
        <taxon>Eutheria</taxon>
        <taxon>Laurasiatheria</taxon>
        <taxon>Artiodactyla</taxon>
        <taxon>Ruminantia</taxon>
        <taxon>Pecora</taxon>
        <taxon>Bovidae</taxon>
        <taxon>Caprinae</taxon>
        <taxon>Ovis</taxon>
    </lineage>
</organism>
<gene>
    <name evidence="1" type="ORF">MJG53_016386</name>
</gene>
<evidence type="ECO:0000313" key="2">
    <source>
        <dbReference type="Proteomes" id="UP001057279"/>
    </source>
</evidence>
<dbReference type="Proteomes" id="UP001057279">
    <property type="component" value="Linkage Group LG20"/>
</dbReference>
<reference evidence="1" key="1">
    <citation type="submission" date="2022-03" db="EMBL/GenBank/DDBJ databases">
        <title>Genomic analyses of argali, domestic sheep and their hybrids provide insights into chromosomal evolution, heterosis and genetic basis of agronomic traits.</title>
        <authorList>
            <person name="Li M."/>
        </authorList>
    </citation>
    <scope>NUCLEOTIDE SEQUENCE</scope>
    <source>
        <strain evidence="1">F1 hybrid</strain>
    </source>
</reference>
<dbReference type="EMBL" id="CM043045">
    <property type="protein sequence ID" value="KAI4563812.1"/>
    <property type="molecule type" value="Genomic_DNA"/>
</dbReference>
<protein>
    <submittedName>
        <fullName evidence="1">Uncharacterized protein</fullName>
    </submittedName>
</protein>
<name>A0ACB9UBD6_9CETA</name>
<evidence type="ECO:0000313" key="1">
    <source>
        <dbReference type="EMBL" id="KAI4563812.1"/>
    </source>
</evidence>
<proteinExistence type="predicted"/>
<keyword evidence="2" id="KW-1185">Reference proteome</keyword>
<accession>A0ACB9UBD6</accession>
<comment type="caution">
    <text evidence="1">The sequence shown here is derived from an EMBL/GenBank/DDBJ whole genome shotgun (WGS) entry which is preliminary data.</text>
</comment>